<name>A0A1I3HJB6_9RHOB</name>
<evidence type="ECO:0000313" key="1">
    <source>
        <dbReference type="EMBL" id="SFI35600.1"/>
    </source>
</evidence>
<reference evidence="1 2" key="1">
    <citation type="submission" date="2016-10" db="EMBL/GenBank/DDBJ databases">
        <authorList>
            <person name="de Groot N.N."/>
        </authorList>
    </citation>
    <scope>NUCLEOTIDE SEQUENCE [LARGE SCALE GENOMIC DNA]</scope>
    <source>
        <strain evidence="1 2">CGMCC 1.11030</strain>
    </source>
</reference>
<dbReference type="NCBIfam" id="NF047331">
    <property type="entry name" value="phage_HTJ"/>
    <property type="match status" value="1"/>
</dbReference>
<dbReference type="RefSeq" id="WP_092860389.1">
    <property type="nucleotide sequence ID" value="NZ_FOQH01000006.1"/>
</dbReference>
<dbReference type="EMBL" id="FOQH01000006">
    <property type="protein sequence ID" value="SFI35600.1"/>
    <property type="molecule type" value="Genomic_DNA"/>
</dbReference>
<sequence>MATLSELQARREALEKALASGHRRVEYDGNSVEYRSVAEIRSALSVVSNDIARLSGSRRRKRIFISAARGY</sequence>
<dbReference type="AlphaFoldDB" id="A0A1I3HJB6"/>
<accession>A0A1I3HJB6</accession>
<dbReference type="STRING" id="1114924.SAMN05216258_10618"/>
<gene>
    <name evidence="1" type="ORF">SAMN05216258_10618</name>
</gene>
<evidence type="ECO:0000313" key="2">
    <source>
        <dbReference type="Proteomes" id="UP000199377"/>
    </source>
</evidence>
<protein>
    <recommendedName>
        <fullName evidence="3">GpW protein</fullName>
    </recommendedName>
</protein>
<evidence type="ECO:0008006" key="3">
    <source>
        <dbReference type="Google" id="ProtNLM"/>
    </source>
</evidence>
<dbReference type="OrthoDB" id="7873006at2"/>
<proteinExistence type="predicted"/>
<organism evidence="1 2">
    <name type="scientific">Albimonas pacifica</name>
    <dbReference type="NCBI Taxonomy" id="1114924"/>
    <lineage>
        <taxon>Bacteria</taxon>
        <taxon>Pseudomonadati</taxon>
        <taxon>Pseudomonadota</taxon>
        <taxon>Alphaproteobacteria</taxon>
        <taxon>Rhodobacterales</taxon>
        <taxon>Paracoccaceae</taxon>
        <taxon>Albimonas</taxon>
    </lineage>
</organism>
<keyword evidence="2" id="KW-1185">Reference proteome</keyword>
<dbReference type="Proteomes" id="UP000199377">
    <property type="component" value="Unassembled WGS sequence"/>
</dbReference>